<comment type="similarity">
    <text evidence="1">Belongs to the oligoribonuclease family.</text>
</comment>
<keyword evidence="7" id="KW-1185">Reference proteome</keyword>
<dbReference type="PANTHER" id="PTHR11046:SF0">
    <property type="entry name" value="OLIGORIBONUCLEASE, MITOCHONDRIAL"/>
    <property type="match status" value="1"/>
</dbReference>
<dbReference type="Pfam" id="PF00929">
    <property type="entry name" value="RNase_T"/>
    <property type="match status" value="1"/>
</dbReference>
<organism evidence="6 7">
    <name type="scientific">Coniophora puteana (strain RWD-64-598)</name>
    <name type="common">Brown rot fungus</name>
    <dbReference type="NCBI Taxonomy" id="741705"/>
    <lineage>
        <taxon>Eukaryota</taxon>
        <taxon>Fungi</taxon>
        <taxon>Dikarya</taxon>
        <taxon>Basidiomycota</taxon>
        <taxon>Agaricomycotina</taxon>
        <taxon>Agaricomycetes</taxon>
        <taxon>Agaricomycetidae</taxon>
        <taxon>Boletales</taxon>
        <taxon>Coniophorineae</taxon>
        <taxon>Coniophoraceae</taxon>
        <taxon>Coniophora</taxon>
    </lineage>
</organism>
<evidence type="ECO:0000256" key="3">
    <source>
        <dbReference type="ARBA" id="ARBA00022801"/>
    </source>
</evidence>
<dbReference type="Gene3D" id="3.30.420.10">
    <property type="entry name" value="Ribonuclease H-like superfamily/Ribonuclease H"/>
    <property type="match status" value="1"/>
</dbReference>
<dbReference type="InterPro" id="IPR012337">
    <property type="entry name" value="RNaseH-like_sf"/>
</dbReference>
<gene>
    <name evidence="6" type="ORF">CONPUDRAFT_105759</name>
</gene>
<dbReference type="InterPro" id="IPR036397">
    <property type="entry name" value="RNaseH_sf"/>
</dbReference>
<proteinExistence type="inferred from homology"/>
<dbReference type="Proteomes" id="UP000053558">
    <property type="component" value="Unassembled WGS sequence"/>
</dbReference>
<evidence type="ECO:0000256" key="2">
    <source>
        <dbReference type="ARBA" id="ARBA00022722"/>
    </source>
</evidence>
<name>A0A5M3MQ55_CONPW</name>
<dbReference type="EMBL" id="JH711579">
    <property type="protein sequence ID" value="EIW80691.1"/>
    <property type="molecule type" value="Genomic_DNA"/>
</dbReference>
<dbReference type="GO" id="GO:0003676">
    <property type="term" value="F:nucleic acid binding"/>
    <property type="evidence" value="ECO:0007669"/>
    <property type="project" value="InterPro"/>
</dbReference>
<evidence type="ECO:0000256" key="1">
    <source>
        <dbReference type="ARBA" id="ARBA00009921"/>
    </source>
</evidence>
<dbReference type="GO" id="GO:0005739">
    <property type="term" value="C:mitochondrion"/>
    <property type="evidence" value="ECO:0007669"/>
    <property type="project" value="TreeGrafter"/>
</dbReference>
<dbReference type="RefSeq" id="XP_007769574.1">
    <property type="nucleotide sequence ID" value="XM_007771384.1"/>
</dbReference>
<comment type="caution">
    <text evidence="6">The sequence shown here is derived from an EMBL/GenBank/DDBJ whole genome shotgun (WGS) entry which is preliminary data.</text>
</comment>
<keyword evidence="3" id="KW-0378">Hydrolase</keyword>
<dbReference type="KEGG" id="cput:CONPUDRAFT_105759"/>
<dbReference type="PANTHER" id="PTHR11046">
    <property type="entry name" value="OLIGORIBONUCLEASE, MITOCHONDRIAL"/>
    <property type="match status" value="1"/>
</dbReference>
<dbReference type="SMART" id="SM00479">
    <property type="entry name" value="EXOIII"/>
    <property type="match status" value="1"/>
</dbReference>
<dbReference type="InterPro" id="IPR022894">
    <property type="entry name" value="Oligoribonuclease"/>
</dbReference>
<dbReference type="OMA" id="AFFHYRN"/>
<feature type="domain" description="Exonuclease" evidence="5">
    <location>
        <begin position="63"/>
        <end position="238"/>
    </location>
</feature>
<keyword evidence="4" id="KW-0269">Exonuclease</keyword>
<evidence type="ECO:0000256" key="4">
    <source>
        <dbReference type="ARBA" id="ARBA00022839"/>
    </source>
</evidence>
<evidence type="ECO:0000259" key="5">
    <source>
        <dbReference type="SMART" id="SM00479"/>
    </source>
</evidence>
<accession>A0A5M3MQ55</accession>
<evidence type="ECO:0000313" key="6">
    <source>
        <dbReference type="EMBL" id="EIW80691.1"/>
    </source>
</evidence>
<dbReference type="FunFam" id="3.30.420.10:FF:000003">
    <property type="entry name" value="Oligoribonuclease"/>
    <property type="match status" value="1"/>
</dbReference>
<protein>
    <submittedName>
        <fullName evidence="6">Ribonuclease H-like protein</fullName>
    </submittedName>
</protein>
<dbReference type="SUPFAM" id="SSF53098">
    <property type="entry name" value="Ribonuclease H-like"/>
    <property type="match status" value="1"/>
</dbReference>
<dbReference type="InterPro" id="IPR013520">
    <property type="entry name" value="Ribonucl_H"/>
</dbReference>
<dbReference type="NCBIfam" id="NF003765">
    <property type="entry name" value="PRK05359.1"/>
    <property type="match status" value="1"/>
</dbReference>
<dbReference type="GeneID" id="19198554"/>
<sequence>MNRLARRIASCSRATSQPLLTITTRSSSRIARLTRNPYVPGRKITQMSVDTWTPKPLDYNAGPMVWIDCEMTGLNPPKDKILEIAVIITNGQLQPVDEGIRYAVRTDKKVLDGMDEWCTNQHGKSGLTAECLTAPHTLSEVEKMVLAYIKKWVPQQRTALLAGNSVHADRSFMVHEMPKVIDWLHYRIVDVSSVKELARRWYPDNPVPKELFGGNHRALDDIQGSIIELQWYRDNIFKPAK</sequence>
<dbReference type="CDD" id="cd06135">
    <property type="entry name" value="Orn"/>
    <property type="match status" value="1"/>
</dbReference>
<dbReference type="OrthoDB" id="270189at2759"/>
<evidence type="ECO:0000313" key="7">
    <source>
        <dbReference type="Proteomes" id="UP000053558"/>
    </source>
</evidence>
<dbReference type="GO" id="GO:0000175">
    <property type="term" value="F:3'-5'-RNA exonuclease activity"/>
    <property type="evidence" value="ECO:0007669"/>
    <property type="project" value="InterPro"/>
</dbReference>
<keyword evidence="2" id="KW-0540">Nuclease</keyword>
<reference evidence="7" key="1">
    <citation type="journal article" date="2012" name="Science">
        <title>The Paleozoic origin of enzymatic lignin decomposition reconstructed from 31 fungal genomes.</title>
        <authorList>
            <person name="Floudas D."/>
            <person name="Binder M."/>
            <person name="Riley R."/>
            <person name="Barry K."/>
            <person name="Blanchette R.A."/>
            <person name="Henrissat B."/>
            <person name="Martinez A.T."/>
            <person name="Otillar R."/>
            <person name="Spatafora J.W."/>
            <person name="Yadav J.S."/>
            <person name="Aerts A."/>
            <person name="Benoit I."/>
            <person name="Boyd A."/>
            <person name="Carlson A."/>
            <person name="Copeland A."/>
            <person name="Coutinho P.M."/>
            <person name="de Vries R.P."/>
            <person name="Ferreira P."/>
            <person name="Findley K."/>
            <person name="Foster B."/>
            <person name="Gaskell J."/>
            <person name="Glotzer D."/>
            <person name="Gorecki P."/>
            <person name="Heitman J."/>
            <person name="Hesse C."/>
            <person name="Hori C."/>
            <person name="Igarashi K."/>
            <person name="Jurgens J.A."/>
            <person name="Kallen N."/>
            <person name="Kersten P."/>
            <person name="Kohler A."/>
            <person name="Kuees U."/>
            <person name="Kumar T.K.A."/>
            <person name="Kuo A."/>
            <person name="LaButti K."/>
            <person name="Larrondo L.F."/>
            <person name="Lindquist E."/>
            <person name="Ling A."/>
            <person name="Lombard V."/>
            <person name="Lucas S."/>
            <person name="Lundell T."/>
            <person name="Martin R."/>
            <person name="McLaughlin D.J."/>
            <person name="Morgenstern I."/>
            <person name="Morin E."/>
            <person name="Murat C."/>
            <person name="Nagy L.G."/>
            <person name="Nolan M."/>
            <person name="Ohm R.A."/>
            <person name="Patyshakuliyeva A."/>
            <person name="Rokas A."/>
            <person name="Ruiz-Duenas F.J."/>
            <person name="Sabat G."/>
            <person name="Salamov A."/>
            <person name="Samejima M."/>
            <person name="Schmutz J."/>
            <person name="Slot J.C."/>
            <person name="St John F."/>
            <person name="Stenlid J."/>
            <person name="Sun H."/>
            <person name="Sun S."/>
            <person name="Syed K."/>
            <person name="Tsang A."/>
            <person name="Wiebenga A."/>
            <person name="Young D."/>
            <person name="Pisabarro A."/>
            <person name="Eastwood D.C."/>
            <person name="Martin F."/>
            <person name="Cullen D."/>
            <person name="Grigoriev I.V."/>
            <person name="Hibbett D.S."/>
        </authorList>
    </citation>
    <scope>NUCLEOTIDE SEQUENCE [LARGE SCALE GENOMIC DNA]</scope>
    <source>
        <strain evidence="7">RWD-64-598 SS2</strain>
    </source>
</reference>
<dbReference type="AlphaFoldDB" id="A0A5M3MQ55"/>